<evidence type="ECO:0000256" key="1">
    <source>
        <dbReference type="SAM" id="MobiDB-lite"/>
    </source>
</evidence>
<dbReference type="OrthoDB" id="2906425at2759"/>
<accession>A0A5N7B8J9</accession>
<feature type="region of interest" description="Disordered" evidence="1">
    <location>
        <begin position="105"/>
        <end position="126"/>
    </location>
</feature>
<protein>
    <submittedName>
        <fullName evidence="2">Uncharacterized protein</fullName>
    </submittedName>
</protein>
<gene>
    <name evidence="2" type="ORF">BDV26DRAFT_199614</name>
</gene>
<proteinExistence type="predicted"/>
<reference evidence="2 3" key="1">
    <citation type="submission" date="2019-04" db="EMBL/GenBank/DDBJ databases">
        <title>Friends and foes A comparative genomics studyof 23 Aspergillus species from section Flavi.</title>
        <authorList>
            <consortium name="DOE Joint Genome Institute"/>
            <person name="Kjaerbolling I."/>
            <person name="Vesth T."/>
            <person name="Frisvad J.C."/>
            <person name="Nybo J.L."/>
            <person name="Theobald S."/>
            <person name="Kildgaard S."/>
            <person name="Isbrandt T."/>
            <person name="Kuo A."/>
            <person name="Sato A."/>
            <person name="Lyhne E.K."/>
            <person name="Kogle M.E."/>
            <person name="Wiebenga A."/>
            <person name="Kun R.S."/>
            <person name="Lubbers R.J."/>
            <person name="Makela M.R."/>
            <person name="Barry K."/>
            <person name="Chovatia M."/>
            <person name="Clum A."/>
            <person name="Daum C."/>
            <person name="Haridas S."/>
            <person name="He G."/>
            <person name="LaButti K."/>
            <person name="Lipzen A."/>
            <person name="Mondo S."/>
            <person name="Riley R."/>
            <person name="Salamov A."/>
            <person name="Simmons B.A."/>
            <person name="Magnuson J.K."/>
            <person name="Henrissat B."/>
            <person name="Mortensen U.H."/>
            <person name="Larsen T.O."/>
            <person name="Devries R.P."/>
            <person name="Grigoriev I.V."/>
            <person name="Machida M."/>
            <person name="Baker S.E."/>
            <person name="Andersen M.R."/>
        </authorList>
    </citation>
    <scope>NUCLEOTIDE SEQUENCE [LARGE SCALE GENOMIC DNA]</scope>
    <source>
        <strain evidence="2 3">IBT 29228</strain>
    </source>
</reference>
<evidence type="ECO:0000313" key="2">
    <source>
        <dbReference type="EMBL" id="KAE8378060.1"/>
    </source>
</evidence>
<sequence length="126" mass="14254">MDDYTEYTTLQYLRQHRPNSQVPEPSGLVRVNDISLVFMTHISSNMLADVWSILSSSQKAQIKEQLAAILLDLRSTPFTPDTPLGGVGEGCKDIRRHLNLSEAPIPSASDFEDKRTHLRQRYRSPS</sequence>
<dbReference type="EMBL" id="ML736214">
    <property type="protein sequence ID" value="KAE8378060.1"/>
    <property type="molecule type" value="Genomic_DNA"/>
</dbReference>
<dbReference type="AlphaFoldDB" id="A0A5N7B8J9"/>
<dbReference type="Proteomes" id="UP000326198">
    <property type="component" value="Unassembled WGS sequence"/>
</dbReference>
<name>A0A5N7B8J9_9EURO</name>
<feature type="compositionally biased region" description="Basic residues" evidence="1">
    <location>
        <begin position="116"/>
        <end position="126"/>
    </location>
</feature>
<organism evidence="2 3">
    <name type="scientific">Aspergillus bertholletiae</name>
    <dbReference type="NCBI Taxonomy" id="1226010"/>
    <lineage>
        <taxon>Eukaryota</taxon>
        <taxon>Fungi</taxon>
        <taxon>Dikarya</taxon>
        <taxon>Ascomycota</taxon>
        <taxon>Pezizomycotina</taxon>
        <taxon>Eurotiomycetes</taxon>
        <taxon>Eurotiomycetidae</taxon>
        <taxon>Eurotiales</taxon>
        <taxon>Aspergillaceae</taxon>
        <taxon>Aspergillus</taxon>
        <taxon>Aspergillus subgen. Circumdati</taxon>
    </lineage>
</organism>
<keyword evidence="3" id="KW-1185">Reference proteome</keyword>
<evidence type="ECO:0000313" key="3">
    <source>
        <dbReference type="Proteomes" id="UP000326198"/>
    </source>
</evidence>